<evidence type="ECO:0000256" key="2">
    <source>
        <dbReference type="ARBA" id="ARBA00023002"/>
    </source>
</evidence>
<dbReference type="SUPFAM" id="SSF50129">
    <property type="entry name" value="GroES-like"/>
    <property type="match status" value="1"/>
</dbReference>
<evidence type="ECO:0000259" key="3">
    <source>
        <dbReference type="SMART" id="SM00829"/>
    </source>
</evidence>
<dbReference type="InterPro" id="IPR013149">
    <property type="entry name" value="ADH-like_C"/>
</dbReference>
<dbReference type="NCBIfam" id="TIGR02824">
    <property type="entry name" value="quinone_pig3"/>
    <property type="match status" value="1"/>
</dbReference>
<dbReference type="Gene3D" id="3.90.180.10">
    <property type="entry name" value="Medium-chain alcohol dehydrogenases, catalytic domain"/>
    <property type="match status" value="1"/>
</dbReference>
<dbReference type="PANTHER" id="PTHR48106">
    <property type="entry name" value="QUINONE OXIDOREDUCTASE PIG3-RELATED"/>
    <property type="match status" value="1"/>
</dbReference>
<dbReference type="GO" id="GO:0070402">
    <property type="term" value="F:NADPH binding"/>
    <property type="evidence" value="ECO:0007669"/>
    <property type="project" value="TreeGrafter"/>
</dbReference>
<dbReference type="InterPro" id="IPR036291">
    <property type="entry name" value="NAD(P)-bd_dom_sf"/>
</dbReference>
<dbReference type="InterPro" id="IPR013154">
    <property type="entry name" value="ADH-like_N"/>
</dbReference>
<dbReference type="PANTHER" id="PTHR48106:SF8">
    <property type="entry name" value="OS02G0805600 PROTEIN"/>
    <property type="match status" value="1"/>
</dbReference>
<name>V8QUK6_9BURK</name>
<dbReference type="GO" id="GO:0016651">
    <property type="term" value="F:oxidoreductase activity, acting on NAD(P)H"/>
    <property type="evidence" value="ECO:0007669"/>
    <property type="project" value="TreeGrafter"/>
</dbReference>
<dbReference type="RefSeq" id="WP_024004487.1">
    <property type="nucleotide sequence ID" value="NZ_KI650979.1"/>
</dbReference>
<dbReference type="CDD" id="cd05276">
    <property type="entry name" value="p53_inducible_oxidoreductase"/>
    <property type="match status" value="1"/>
</dbReference>
<gene>
    <name evidence="4" type="ORF">W822_07535</name>
</gene>
<dbReference type="SMART" id="SM00829">
    <property type="entry name" value="PKS_ER"/>
    <property type="match status" value="1"/>
</dbReference>
<sequence>MNKCHAITVSSDGSLCLVRHSISAPGENEVLIRVYAAGVNRGDIKQKYGDYPSLPESASAVLGLEVSGVIEEVGSHVSQWQRGDRVCALLMGGGYAEYCLAQATHCLPIPEGFGFIEAAGLPETFSTVWQTLILQARLRRGESLLLHGGASGIGVAAIQIASRMGVTVLASAGSERKCRACIDLGARHAINYRQDDFESIVMELTNGKGVDVVLDMVGAPYARKNVNVMADQARLVYVAGDSGGTVDFNVRDIMLRRLTITGSTLRHRSISEKREILRELQNAIWPQLESGSIKPVIDKVFSLEQAQQAHDYLEQGKAIGKVVLGVR</sequence>
<reference evidence="4 5" key="1">
    <citation type="journal article" date="2014" name="Genome Announc.">
        <title>Draft Genome Sequence of Advenella kashmirensis Strain W13003, a Polycyclic Aromatic Hydrocarbon-Degrading Bacterium.</title>
        <authorList>
            <person name="Wang X."/>
            <person name="Jin D."/>
            <person name="Zhou L."/>
            <person name="Wu L."/>
            <person name="An W."/>
            <person name="Zhao L."/>
        </authorList>
    </citation>
    <scope>NUCLEOTIDE SEQUENCE [LARGE SCALE GENOMIC DNA]</scope>
    <source>
        <strain evidence="4 5">W13003</strain>
    </source>
</reference>
<accession>V8QUK6</accession>
<feature type="domain" description="Enoyl reductase (ER)" evidence="3">
    <location>
        <begin position="10"/>
        <end position="324"/>
    </location>
</feature>
<proteinExistence type="predicted"/>
<dbReference type="EMBL" id="AYXT01000009">
    <property type="protein sequence ID" value="ETF02694.1"/>
    <property type="molecule type" value="Genomic_DNA"/>
</dbReference>
<dbReference type="InterPro" id="IPR014189">
    <property type="entry name" value="Quinone_OxRdtase_PIG3"/>
</dbReference>
<dbReference type="eggNOG" id="COG0604">
    <property type="taxonomic scope" value="Bacteria"/>
</dbReference>
<dbReference type="OrthoDB" id="9780520at2"/>
<keyword evidence="2" id="KW-0560">Oxidoreductase</keyword>
<dbReference type="Proteomes" id="UP000018733">
    <property type="component" value="Unassembled WGS sequence"/>
</dbReference>
<dbReference type="InterPro" id="IPR020843">
    <property type="entry name" value="ER"/>
</dbReference>
<dbReference type="Pfam" id="PF00107">
    <property type="entry name" value="ADH_zinc_N"/>
    <property type="match status" value="1"/>
</dbReference>
<evidence type="ECO:0000313" key="4">
    <source>
        <dbReference type="EMBL" id="ETF02694.1"/>
    </source>
</evidence>
<dbReference type="PATRIC" id="fig|1424334.3.peg.1507"/>
<dbReference type="Gene3D" id="3.40.50.720">
    <property type="entry name" value="NAD(P)-binding Rossmann-like Domain"/>
    <property type="match status" value="1"/>
</dbReference>
<evidence type="ECO:0000313" key="5">
    <source>
        <dbReference type="Proteomes" id="UP000018733"/>
    </source>
</evidence>
<protein>
    <submittedName>
        <fullName evidence="4">NAD(P)H quinone oxidoreductase</fullName>
    </submittedName>
</protein>
<keyword evidence="1" id="KW-0521">NADP</keyword>
<dbReference type="Pfam" id="PF08240">
    <property type="entry name" value="ADH_N"/>
    <property type="match status" value="1"/>
</dbReference>
<comment type="caution">
    <text evidence="4">The sequence shown here is derived from an EMBL/GenBank/DDBJ whole genome shotgun (WGS) entry which is preliminary data.</text>
</comment>
<evidence type="ECO:0000256" key="1">
    <source>
        <dbReference type="ARBA" id="ARBA00022857"/>
    </source>
</evidence>
<keyword evidence="5" id="KW-1185">Reference proteome</keyword>
<dbReference type="SUPFAM" id="SSF51735">
    <property type="entry name" value="NAD(P)-binding Rossmann-fold domains"/>
    <property type="match status" value="1"/>
</dbReference>
<dbReference type="AlphaFoldDB" id="V8QUK6"/>
<dbReference type="InterPro" id="IPR011032">
    <property type="entry name" value="GroES-like_sf"/>
</dbReference>
<dbReference type="STRING" id="1424334.W822_07535"/>
<dbReference type="HOGENOM" id="CLU_026673_3_4_4"/>
<organism evidence="4 5">
    <name type="scientific">Advenella kashmirensis W13003</name>
    <dbReference type="NCBI Taxonomy" id="1424334"/>
    <lineage>
        <taxon>Bacteria</taxon>
        <taxon>Pseudomonadati</taxon>
        <taxon>Pseudomonadota</taxon>
        <taxon>Betaproteobacteria</taxon>
        <taxon>Burkholderiales</taxon>
        <taxon>Alcaligenaceae</taxon>
    </lineage>
</organism>